<dbReference type="Proteomes" id="UP000306631">
    <property type="component" value="Unassembled WGS sequence"/>
</dbReference>
<dbReference type="EMBL" id="SRYW01000022">
    <property type="protein sequence ID" value="TGY31873.1"/>
    <property type="molecule type" value="Genomic_DNA"/>
</dbReference>
<keyword evidence="1" id="KW-0732">Signal</keyword>
<name>A0A4S2CV50_STEMA</name>
<evidence type="ECO:0000313" key="2">
    <source>
        <dbReference type="EMBL" id="TGY31873.1"/>
    </source>
</evidence>
<dbReference type="RefSeq" id="WP_017357148.1">
    <property type="nucleotide sequence ID" value="NZ_SRYW01000022.1"/>
</dbReference>
<dbReference type="AlphaFoldDB" id="A0A4S2CV50"/>
<evidence type="ECO:0000256" key="1">
    <source>
        <dbReference type="SAM" id="SignalP"/>
    </source>
</evidence>
<comment type="caution">
    <text evidence="2">The sequence shown here is derived from an EMBL/GenBank/DDBJ whole genome shotgun (WGS) entry which is preliminary data.</text>
</comment>
<proteinExistence type="predicted"/>
<accession>A0A4S2CV50</accession>
<dbReference type="PROSITE" id="PS51257">
    <property type="entry name" value="PROKAR_LIPOPROTEIN"/>
    <property type="match status" value="1"/>
</dbReference>
<dbReference type="OrthoDB" id="9975591at2"/>
<sequence length="127" mass="13489">MRRMLLVSSAAVAALAAGVALVGYSPSACGCVSPIDTLTHSAGLDLPGIPVPAATIEAGLNRTMRGRPADPASTDFLYYRCRSPSADRLVCRVPVDESPLLTRGLDVTYHTVQGRISHVSVRRSIWL</sequence>
<evidence type="ECO:0008006" key="4">
    <source>
        <dbReference type="Google" id="ProtNLM"/>
    </source>
</evidence>
<gene>
    <name evidence="2" type="ORF">E5352_18065</name>
</gene>
<organism evidence="2 3">
    <name type="scientific">Stenotrophomonas maltophilia</name>
    <name type="common">Pseudomonas maltophilia</name>
    <name type="synonym">Xanthomonas maltophilia</name>
    <dbReference type="NCBI Taxonomy" id="40324"/>
    <lineage>
        <taxon>Bacteria</taxon>
        <taxon>Pseudomonadati</taxon>
        <taxon>Pseudomonadota</taxon>
        <taxon>Gammaproteobacteria</taxon>
        <taxon>Lysobacterales</taxon>
        <taxon>Lysobacteraceae</taxon>
        <taxon>Stenotrophomonas</taxon>
        <taxon>Stenotrophomonas maltophilia group</taxon>
    </lineage>
</organism>
<evidence type="ECO:0000313" key="3">
    <source>
        <dbReference type="Proteomes" id="UP000306631"/>
    </source>
</evidence>
<feature type="signal peptide" evidence="1">
    <location>
        <begin position="1"/>
        <end position="30"/>
    </location>
</feature>
<feature type="chain" id="PRO_5020721221" description="Lipoprotein" evidence="1">
    <location>
        <begin position="31"/>
        <end position="127"/>
    </location>
</feature>
<protein>
    <recommendedName>
        <fullName evidence="4">Lipoprotein</fullName>
    </recommendedName>
</protein>
<reference evidence="2 3" key="1">
    <citation type="submission" date="2019-04" db="EMBL/GenBank/DDBJ databases">
        <title>Microbes associate with the intestines of laboratory mice.</title>
        <authorList>
            <person name="Navarre W."/>
            <person name="Wong E."/>
            <person name="Huang K."/>
            <person name="Tropini C."/>
            <person name="Ng K."/>
            <person name="Yu B."/>
        </authorList>
    </citation>
    <scope>NUCLEOTIDE SEQUENCE [LARGE SCALE GENOMIC DNA]</scope>
    <source>
        <strain evidence="2 3">NM62_B4-13</strain>
    </source>
</reference>